<dbReference type="AlphaFoldDB" id="A0A1D8QXK3"/>
<reference evidence="3" key="1">
    <citation type="submission" date="2016-04" db="EMBL/GenBank/DDBJ databases">
        <authorList>
            <person name="Jeon C.O."/>
            <person name="Cho G.Y."/>
            <person name="Jeong H.I."/>
            <person name="Kim K.H."/>
        </authorList>
    </citation>
    <scope>NUCLEOTIDE SEQUENCE [LARGE SCALE GENOMIC DNA]</scope>
    <source>
        <strain evidence="3">LMG 1590</strain>
    </source>
</reference>
<protein>
    <submittedName>
        <fullName evidence="2">Toluene transporter</fullName>
    </submittedName>
</protein>
<accession>A0A1D8QXK3</accession>
<dbReference type="Gene3D" id="3.10.450.710">
    <property type="entry name" value="Tgt2/MlaC"/>
    <property type="match status" value="1"/>
</dbReference>
<dbReference type="InterPro" id="IPR008869">
    <property type="entry name" value="MlaC/ttg2D"/>
</dbReference>
<feature type="signal peptide" evidence="1">
    <location>
        <begin position="1"/>
        <end position="33"/>
    </location>
</feature>
<feature type="chain" id="PRO_5009111489" evidence="1">
    <location>
        <begin position="34"/>
        <end position="217"/>
    </location>
</feature>
<name>A0A1D8QXK3_9PROT</name>
<evidence type="ECO:0000256" key="1">
    <source>
        <dbReference type="SAM" id="SignalP"/>
    </source>
</evidence>
<keyword evidence="3" id="KW-1185">Reference proteome</keyword>
<sequence>MKRFSIRAGLVFGMTMALLPVAGAGISAPAAFAQSAPASAVSAPIQSLYKALDQVQNAHSSFAERSQMISGAVDQAYDLEAVLKASVGLRYDSLSPSDKQNLLAAFRNFTVARYVSSFKSGSGARFTISPSVTDAPAGGGKIVETHIGSDDSMPGTAVSYIMHNEGGAWKITDVLLSDSRISQAAAQRSDFSSTLNSGGVQGLINVLNRKVQNYSKD</sequence>
<dbReference type="Proteomes" id="UP000175973">
    <property type="component" value="Chromosome"/>
</dbReference>
<dbReference type="Pfam" id="PF05494">
    <property type="entry name" value="MlaC"/>
    <property type="match status" value="1"/>
</dbReference>
<keyword evidence="1" id="KW-0732">Signal</keyword>
<evidence type="ECO:0000313" key="3">
    <source>
        <dbReference type="Proteomes" id="UP000175973"/>
    </source>
</evidence>
<proteinExistence type="predicted"/>
<evidence type="ECO:0000313" key="2">
    <source>
        <dbReference type="EMBL" id="AOW47069.1"/>
    </source>
</evidence>
<organism evidence="2 3">
    <name type="scientific">Acetobacter ascendens</name>
    <dbReference type="NCBI Taxonomy" id="481146"/>
    <lineage>
        <taxon>Bacteria</taxon>
        <taxon>Pseudomonadati</taxon>
        <taxon>Pseudomonadota</taxon>
        <taxon>Alphaproteobacteria</taxon>
        <taxon>Acetobacterales</taxon>
        <taxon>Acetobacteraceae</taxon>
        <taxon>Acetobacter</taxon>
    </lineage>
</organism>
<dbReference type="EMBL" id="CP015164">
    <property type="protein sequence ID" value="AOW47069.1"/>
    <property type="molecule type" value="Genomic_DNA"/>
</dbReference>
<gene>
    <name evidence="2" type="ORF">A4S02_10185</name>
</gene>
<dbReference type="RefSeq" id="WP_070323691.1">
    <property type="nucleotide sequence ID" value="NZ_CP015164.1"/>
</dbReference>
<dbReference type="KEGG" id="aasc:A4S02_10185"/>
<dbReference type="InterPro" id="IPR042245">
    <property type="entry name" value="Tgt2/MlaC_sf"/>
</dbReference>